<feature type="region of interest" description="Disordered" evidence="1">
    <location>
        <begin position="28"/>
        <end position="52"/>
    </location>
</feature>
<evidence type="ECO:0000256" key="1">
    <source>
        <dbReference type="SAM" id="MobiDB-lite"/>
    </source>
</evidence>
<dbReference type="EMBL" id="VXIV02001141">
    <property type="protein sequence ID" value="KAF6034159.1"/>
    <property type="molecule type" value="Genomic_DNA"/>
</dbReference>
<feature type="compositionally biased region" description="Polar residues" evidence="1">
    <location>
        <begin position="39"/>
        <end position="52"/>
    </location>
</feature>
<protein>
    <submittedName>
        <fullName evidence="2">Uncharacterized protein</fullName>
    </submittedName>
</protein>
<keyword evidence="3" id="KW-1185">Reference proteome</keyword>
<evidence type="ECO:0000313" key="3">
    <source>
        <dbReference type="Proteomes" id="UP000593567"/>
    </source>
</evidence>
<proteinExistence type="predicted"/>
<sequence>MDAFEGVPVFTSNIFKAFNLELSDGRNAEDNNAEATHGKSLQQAQPRSGSLGNNKEARYYIMYLEMFFTNAMDIKP</sequence>
<name>A0A7J7K6C3_BUGNE</name>
<dbReference type="AlphaFoldDB" id="A0A7J7K6C3"/>
<reference evidence="2" key="1">
    <citation type="submission" date="2020-06" db="EMBL/GenBank/DDBJ databases">
        <title>Draft genome of Bugula neritina, a colonial animal packing powerful symbionts and potential medicines.</title>
        <authorList>
            <person name="Rayko M."/>
        </authorList>
    </citation>
    <scope>NUCLEOTIDE SEQUENCE [LARGE SCALE GENOMIC DNA]</scope>
    <source>
        <strain evidence="2">Kwan_BN1</strain>
    </source>
</reference>
<evidence type="ECO:0000313" key="2">
    <source>
        <dbReference type="EMBL" id="KAF6034159.1"/>
    </source>
</evidence>
<dbReference type="Proteomes" id="UP000593567">
    <property type="component" value="Unassembled WGS sequence"/>
</dbReference>
<comment type="caution">
    <text evidence="2">The sequence shown here is derived from an EMBL/GenBank/DDBJ whole genome shotgun (WGS) entry which is preliminary data.</text>
</comment>
<gene>
    <name evidence="2" type="ORF">EB796_007529</name>
</gene>
<accession>A0A7J7K6C3</accession>
<organism evidence="2 3">
    <name type="scientific">Bugula neritina</name>
    <name type="common">Brown bryozoan</name>
    <name type="synonym">Sertularia neritina</name>
    <dbReference type="NCBI Taxonomy" id="10212"/>
    <lineage>
        <taxon>Eukaryota</taxon>
        <taxon>Metazoa</taxon>
        <taxon>Spiralia</taxon>
        <taxon>Lophotrochozoa</taxon>
        <taxon>Bryozoa</taxon>
        <taxon>Gymnolaemata</taxon>
        <taxon>Cheilostomatida</taxon>
        <taxon>Flustrina</taxon>
        <taxon>Buguloidea</taxon>
        <taxon>Bugulidae</taxon>
        <taxon>Bugula</taxon>
    </lineage>
</organism>